<dbReference type="Proteomes" id="UP000324632">
    <property type="component" value="Chromosome 6"/>
</dbReference>
<evidence type="ECO:0000256" key="3">
    <source>
        <dbReference type="SAM" id="MobiDB-lite"/>
    </source>
</evidence>
<evidence type="ECO:0000256" key="1">
    <source>
        <dbReference type="ARBA" id="ARBA00022468"/>
    </source>
</evidence>
<reference evidence="5 6" key="1">
    <citation type="journal article" date="2019" name="Mol. Ecol. Resour.">
        <title>Chromosome-level genome assembly of Triplophysa tibetana, a fish adapted to the harsh high-altitude environment of the Tibetan Plateau.</title>
        <authorList>
            <person name="Yang X."/>
            <person name="Liu H."/>
            <person name="Ma Z."/>
            <person name="Zou Y."/>
            <person name="Zou M."/>
            <person name="Mao Y."/>
            <person name="Li X."/>
            <person name="Wang H."/>
            <person name="Chen T."/>
            <person name="Wang W."/>
            <person name="Yang R."/>
        </authorList>
    </citation>
    <scope>NUCLEOTIDE SEQUENCE [LARGE SCALE GENOMIC DNA]</scope>
    <source>
        <strain evidence="5">TTIB1903HZAU</strain>
        <tissue evidence="5">Muscle</tissue>
    </source>
</reference>
<keyword evidence="1" id="KW-0343">GTPase activation</keyword>
<dbReference type="Pfam" id="PF01412">
    <property type="entry name" value="ArfGap"/>
    <property type="match status" value="1"/>
</dbReference>
<dbReference type="GO" id="GO:0008360">
    <property type="term" value="P:regulation of cell shape"/>
    <property type="evidence" value="ECO:0007669"/>
    <property type="project" value="TreeGrafter"/>
</dbReference>
<dbReference type="InterPro" id="IPR038508">
    <property type="entry name" value="ArfGAP_dom_sf"/>
</dbReference>
<dbReference type="EMBL" id="SOYY01000006">
    <property type="protein sequence ID" value="KAA0720499.1"/>
    <property type="molecule type" value="Genomic_DNA"/>
</dbReference>
<dbReference type="Gene3D" id="1.10.555.10">
    <property type="entry name" value="Rho GTPase activation protein"/>
    <property type="match status" value="1"/>
</dbReference>
<name>A0A5A9PHM7_9TELE</name>
<dbReference type="InterPro" id="IPR001164">
    <property type="entry name" value="ArfGAP_dom"/>
</dbReference>
<dbReference type="SUPFAM" id="SSF50729">
    <property type="entry name" value="PH domain-like"/>
    <property type="match status" value="1"/>
</dbReference>
<dbReference type="PROSITE" id="PS50115">
    <property type="entry name" value="ARFGAP"/>
    <property type="match status" value="1"/>
</dbReference>
<evidence type="ECO:0000313" key="5">
    <source>
        <dbReference type="EMBL" id="KAA0720499.1"/>
    </source>
</evidence>
<dbReference type="InterPro" id="IPR052227">
    <property type="entry name" value="Arf-Rho-GAP_ANK-PH_domain"/>
</dbReference>
<evidence type="ECO:0000313" key="6">
    <source>
        <dbReference type="Proteomes" id="UP000324632"/>
    </source>
</evidence>
<dbReference type="AlphaFoldDB" id="A0A5A9PHM7"/>
<comment type="caution">
    <text evidence="5">The sequence shown here is derived from an EMBL/GenBank/DDBJ whole genome shotgun (WGS) entry which is preliminary data.</text>
</comment>
<dbReference type="GO" id="GO:0005547">
    <property type="term" value="F:phosphatidylinositol-3,4,5-trisphosphate binding"/>
    <property type="evidence" value="ECO:0007669"/>
    <property type="project" value="TreeGrafter"/>
</dbReference>
<dbReference type="InterPro" id="IPR037278">
    <property type="entry name" value="ARFGAP/RecO"/>
</dbReference>
<organism evidence="5 6">
    <name type="scientific">Triplophysa tibetana</name>
    <dbReference type="NCBI Taxonomy" id="1572043"/>
    <lineage>
        <taxon>Eukaryota</taxon>
        <taxon>Metazoa</taxon>
        <taxon>Chordata</taxon>
        <taxon>Craniata</taxon>
        <taxon>Vertebrata</taxon>
        <taxon>Euteleostomi</taxon>
        <taxon>Actinopterygii</taxon>
        <taxon>Neopterygii</taxon>
        <taxon>Teleostei</taxon>
        <taxon>Ostariophysi</taxon>
        <taxon>Cypriniformes</taxon>
        <taxon>Nemacheilidae</taxon>
        <taxon>Triplophysa</taxon>
    </lineage>
</organism>
<evidence type="ECO:0000259" key="4">
    <source>
        <dbReference type="PROSITE" id="PS50115"/>
    </source>
</evidence>
<dbReference type="PANTHER" id="PTHR45899">
    <property type="entry name" value="RHO GTPASE ACTIVATING PROTEIN AT 15B, ISOFORM C"/>
    <property type="match status" value="1"/>
</dbReference>
<dbReference type="SMART" id="SM00105">
    <property type="entry name" value="ArfGap"/>
    <property type="match status" value="1"/>
</dbReference>
<dbReference type="PANTHER" id="PTHR45899:SF5">
    <property type="entry name" value="ARF-GAP WITH RHO-GAP DOMAIN, ANK REPEAT AND PH DOMAIN-CONTAINING PROTEIN 1-LIKE"/>
    <property type="match status" value="1"/>
</dbReference>
<dbReference type="GO" id="GO:0008270">
    <property type="term" value="F:zinc ion binding"/>
    <property type="evidence" value="ECO:0007669"/>
    <property type="project" value="UniProtKB-KW"/>
</dbReference>
<dbReference type="GO" id="GO:0005737">
    <property type="term" value="C:cytoplasm"/>
    <property type="evidence" value="ECO:0007669"/>
    <property type="project" value="TreeGrafter"/>
</dbReference>
<keyword evidence="2" id="KW-0863">Zinc-finger</keyword>
<accession>A0A5A9PHM7</accession>
<feature type="compositionally biased region" description="Basic and acidic residues" evidence="3">
    <location>
        <begin position="139"/>
        <end position="155"/>
    </location>
</feature>
<dbReference type="Gene3D" id="2.30.29.30">
    <property type="entry name" value="Pleckstrin-homology domain (PH domain)/Phosphotyrosine-binding domain (PTB)"/>
    <property type="match status" value="1"/>
</dbReference>
<dbReference type="Gene3D" id="1.10.220.150">
    <property type="entry name" value="Arf GTPase activating protein"/>
    <property type="match status" value="1"/>
</dbReference>
<dbReference type="InterPro" id="IPR011993">
    <property type="entry name" value="PH-like_dom_sf"/>
</dbReference>
<sequence length="741" mass="83225">MSASDLSDRIPVPKPRARYLLGIGASTSDGVGPDVQGDTKMDFEDEVNDKHNVSVEEPFSQLHNLSASPGYQENAASIACEDFTVIPVSPKSLNESLNQVSPDLPKSVNESISKQHQSSNKAGFTDQMMDVQIGLVRSDEKCQVPKSQKDPDRPNKPRAATIRVSRRKQTLSRLQKTAGPSHCDSVVAQSSWLDVWKGRKHNVLWATLDGQVMSLWKKRTDKFTEYVFHVTSITNICRQNQGHFSIYFRKKHFEFMAHSEETSKETTMWLDCLNEVIRSALSCNMVANRLWSSPWNKDCADCGAPNPEWASVNLLVVICEDCAGEHRSMGSSRSKVRSLKLDNKVWTEPLIQLFVLFGNKSANGVWGHNITPAEQIGSDVSREQRAVFILSKYQKGLYRKAHPLASSQILLNQRLQEVVSGPNVEETLSLLCSGARVLCTGTEIPSAISIAESSGQALQTELLRHNEFVEAPQFDRVRCLDEEMEELHGKLDEERFLFSQENESAACDVLDLMEVISVFDCSTQGSHEFEMFTLTDRLTCSADGPNALLEHMLHVMKILLGDTALDEDLEGVYAMSRAYVRQGAALDFVEVWCTLQTGMLNIFTRPHCSRDKLLLGFDTRCYLHKNENCIMLQDAEREVVLGTDEYSILDVTGALKQILRQTIELVPQKQLWLKAAGESVQCHSHMNLMTTHNLAVVFAATLFQELAINKDMVKLTRELIMHHTMLFMSQGETDEKITTVF</sequence>
<dbReference type="SUPFAM" id="SSF57863">
    <property type="entry name" value="ArfGap/RecO-like zinc finger"/>
    <property type="match status" value="1"/>
</dbReference>
<dbReference type="SMART" id="SM00233">
    <property type="entry name" value="PH"/>
    <property type="match status" value="1"/>
</dbReference>
<feature type="region of interest" description="Disordered" evidence="3">
    <location>
        <begin position="139"/>
        <end position="169"/>
    </location>
</feature>
<dbReference type="InterPro" id="IPR008936">
    <property type="entry name" value="Rho_GTPase_activation_prot"/>
</dbReference>
<dbReference type="SUPFAM" id="SSF48350">
    <property type="entry name" value="GTPase activation domain, GAP"/>
    <property type="match status" value="1"/>
</dbReference>
<dbReference type="PRINTS" id="PR00405">
    <property type="entry name" value="REVINTRACTNG"/>
</dbReference>
<evidence type="ECO:0000256" key="2">
    <source>
        <dbReference type="PROSITE-ProRule" id="PRU00288"/>
    </source>
</evidence>
<gene>
    <name evidence="5" type="ORF">E1301_Tti016791</name>
</gene>
<dbReference type="GO" id="GO:0005096">
    <property type="term" value="F:GTPase activator activity"/>
    <property type="evidence" value="ECO:0007669"/>
    <property type="project" value="UniProtKB-KW"/>
</dbReference>
<keyword evidence="2" id="KW-0479">Metal-binding</keyword>
<proteinExistence type="predicted"/>
<feature type="domain" description="Arf-GAP" evidence="4">
    <location>
        <begin position="284"/>
        <end position="408"/>
    </location>
</feature>
<feature type="region of interest" description="Disordered" evidence="3">
    <location>
        <begin position="97"/>
        <end position="125"/>
    </location>
</feature>
<feature type="compositionally biased region" description="Polar residues" evidence="3">
    <location>
        <begin position="108"/>
        <end position="122"/>
    </location>
</feature>
<protein>
    <submittedName>
        <fullName evidence="5">Arf-GAP with</fullName>
    </submittedName>
</protein>
<keyword evidence="2" id="KW-0862">Zinc</keyword>
<keyword evidence="6" id="KW-1185">Reference proteome</keyword>
<dbReference type="InterPro" id="IPR001849">
    <property type="entry name" value="PH_domain"/>
</dbReference>